<reference evidence="4 5" key="1">
    <citation type="submission" date="2015-04" db="EMBL/GenBank/DDBJ databases">
        <authorList>
            <person name="Heijne W.H."/>
            <person name="Fedorova N.D."/>
            <person name="Nierman W.C."/>
            <person name="Vollebregt A.W."/>
            <person name="Zhao Z."/>
            <person name="Wu L."/>
            <person name="Kumar M."/>
            <person name="Stam H."/>
            <person name="van den Berg M.A."/>
            <person name="Pel H.J."/>
        </authorList>
    </citation>
    <scope>NUCLEOTIDE SEQUENCE [LARGE SCALE GENOMIC DNA]</scope>
    <source>
        <strain evidence="4 5">CBS 393.64</strain>
    </source>
</reference>
<feature type="transmembrane region" description="Helical" evidence="2">
    <location>
        <begin position="178"/>
        <end position="197"/>
    </location>
</feature>
<comment type="caution">
    <text evidence="4">The sequence shown here is derived from an EMBL/GenBank/DDBJ whole genome shotgun (WGS) entry which is preliminary data.</text>
</comment>
<keyword evidence="2" id="KW-0812">Transmembrane</keyword>
<feature type="transmembrane region" description="Helical" evidence="2">
    <location>
        <begin position="150"/>
        <end position="172"/>
    </location>
</feature>
<evidence type="ECO:0000256" key="1">
    <source>
        <dbReference type="SAM" id="MobiDB-lite"/>
    </source>
</evidence>
<sequence>MVVGGRPRVQSVRSTSAASIADSLKAPAVSARIPGFTIPLAFLSSLRANLQIPFEDVNSFSNSGSLATTPDCLYPVTPLHPPSTTGDLPSLASLPSDPEDADLTHSPTHISSSQSPTWTYHATTDDDRREALRLIADSVAQQRWFAVRCIVFHPAVLCLALFVLTILVRYAYYHPGTAPIVAAIGAACLAGALIAIYRMTYGYLQLAETVSTFAWLKEGLWSRNNHGDGGAGSAGGAKHHHHHHHLLPAEDEILLTKYGDEIVGVLVLRTARTNALTSGAPSANGIRALRRRQSNSFSSMSGRLTGVIRAWTVKRPYRRRGIGRMLLESAVSICRVRRLDGPIFAEEHHAHAVKLLPWFFNKGFEKQEEWARSLLREVIEGERKTG</sequence>
<feature type="domain" description="N-acetyltransferase" evidence="3">
    <location>
        <begin position="199"/>
        <end position="385"/>
    </location>
</feature>
<dbReference type="CDD" id="cd04301">
    <property type="entry name" value="NAT_SF"/>
    <property type="match status" value="1"/>
</dbReference>
<dbReference type="InterPro" id="IPR000182">
    <property type="entry name" value="GNAT_dom"/>
</dbReference>
<keyword evidence="2" id="KW-1133">Transmembrane helix</keyword>
<evidence type="ECO:0000313" key="5">
    <source>
        <dbReference type="Proteomes" id="UP000053958"/>
    </source>
</evidence>
<dbReference type="RefSeq" id="XP_013328094.1">
    <property type="nucleotide sequence ID" value="XM_013472640.1"/>
</dbReference>
<dbReference type="SUPFAM" id="SSF55729">
    <property type="entry name" value="Acyl-CoA N-acyltransferases (Nat)"/>
    <property type="match status" value="1"/>
</dbReference>
<proteinExistence type="predicted"/>
<dbReference type="InterPro" id="IPR016181">
    <property type="entry name" value="Acyl_CoA_acyltransferase"/>
</dbReference>
<evidence type="ECO:0000259" key="3">
    <source>
        <dbReference type="PROSITE" id="PS51186"/>
    </source>
</evidence>
<keyword evidence="5" id="KW-1185">Reference proteome</keyword>
<dbReference type="Proteomes" id="UP000053958">
    <property type="component" value="Unassembled WGS sequence"/>
</dbReference>
<dbReference type="GeneID" id="25316865"/>
<gene>
    <name evidence="4" type="ORF">T310_4517</name>
</gene>
<dbReference type="GO" id="GO:0016747">
    <property type="term" value="F:acyltransferase activity, transferring groups other than amino-acyl groups"/>
    <property type="evidence" value="ECO:0007669"/>
    <property type="project" value="InterPro"/>
</dbReference>
<feature type="region of interest" description="Disordered" evidence="1">
    <location>
        <begin position="84"/>
        <end position="121"/>
    </location>
</feature>
<organism evidence="4 5">
    <name type="scientific">Rasamsonia emersonii (strain ATCC 16479 / CBS 393.64 / IMI 116815)</name>
    <dbReference type="NCBI Taxonomy" id="1408163"/>
    <lineage>
        <taxon>Eukaryota</taxon>
        <taxon>Fungi</taxon>
        <taxon>Dikarya</taxon>
        <taxon>Ascomycota</taxon>
        <taxon>Pezizomycotina</taxon>
        <taxon>Eurotiomycetes</taxon>
        <taxon>Eurotiomycetidae</taxon>
        <taxon>Eurotiales</taxon>
        <taxon>Trichocomaceae</taxon>
        <taxon>Rasamsonia</taxon>
    </lineage>
</organism>
<dbReference type="AlphaFoldDB" id="A0A0F4YT63"/>
<dbReference type="PROSITE" id="PS51186">
    <property type="entry name" value="GNAT"/>
    <property type="match status" value="1"/>
</dbReference>
<dbReference type="Gene3D" id="3.40.630.30">
    <property type="match status" value="1"/>
</dbReference>
<evidence type="ECO:0000256" key="2">
    <source>
        <dbReference type="SAM" id="Phobius"/>
    </source>
</evidence>
<dbReference type="EMBL" id="LASV01000183">
    <property type="protein sequence ID" value="KKA21482.1"/>
    <property type="molecule type" value="Genomic_DNA"/>
</dbReference>
<dbReference type="Pfam" id="PF00583">
    <property type="entry name" value="Acetyltransf_1"/>
    <property type="match status" value="1"/>
</dbReference>
<name>A0A0F4YT63_RASE3</name>
<accession>A0A0F4YT63</accession>
<evidence type="ECO:0000313" key="4">
    <source>
        <dbReference type="EMBL" id="KKA21482.1"/>
    </source>
</evidence>
<feature type="compositionally biased region" description="Polar residues" evidence="1">
    <location>
        <begin position="105"/>
        <end position="121"/>
    </location>
</feature>
<dbReference type="OrthoDB" id="5343688at2759"/>
<protein>
    <recommendedName>
        <fullName evidence="3">N-acetyltransferase domain-containing protein</fullName>
    </recommendedName>
</protein>
<keyword evidence="2" id="KW-0472">Membrane</keyword>